<sequence>MSGLVKTPSFNLASDSFGNVEHRYLKRSTSLGSDLIRANFILRGGNKTFSDGTKVVFMTFFPPTVKAPRSYQSVLAQWRYLSRLSRKHTENGYLCNLPADPTTWLAFSSLHKPSNDVLDS</sequence>
<organism evidence="1 2">
    <name type="scientific">Araneus ventricosus</name>
    <name type="common">Orbweaver spider</name>
    <name type="synonym">Epeira ventricosa</name>
    <dbReference type="NCBI Taxonomy" id="182803"/>
    <lineage>
        <taxon>Eukaryota</taxon>
        <taxon>Metazoa</taxon>
        <taxon>Ecdysozoa</taxon>
        <taxon>Arthropoda</taxon>
        <taxon>Chelicerata</taxon>
        <taxon>Arachnida</taxon>
        <taxon>Araneae</taxon>
        <taxon>Araneomorphae</taxon>
        <taxon>Entelegynae</taxon>
        <taxon>Araneoidea</taxon>
        <taxon>Araneidae</taxon>
        <taxon>Araneus</taxon>
    </lineage>
</organism>
<dbReference type="AlphaFoldDB" id="A0A4Y2Q6V6"/>
<evidence type="ECO:0000313" key="1">
    <source>
        <dbReference type="EMBL" id="GBN58026.1"/>
    </source>
</evidence>
<accession>A0A4Y2Q6V6</accession>
<dbReference type="Proteomes" id="UP000499080">
    <property type="component" value="Unassembled WGS sequence"/>
</dbReference>
<evidence type="ECO:0000313" key="2">
    <source>
        <dbReference type="Proteomes" id="UP000499080"/>
    </source>
</evidence>
<gene>
    <name evidence="1" type="ORF">AVEN_70903_1</name>
</gene>
<name>A0A4Y2Q6V6_ARAVE</name>
<keyword evidence="2" id="KW-1185">Reference proteome</keyword>
<proteinExistence type="predicted"/>
<dbReference type="EMBL" id="BGPR01012856">
    <property type="protein sequence ID" value="GBN58026.1"/>
    <property type="molecule type" value="Genomic_DNA"/>
</dbReference>
<protein>
    <submittedName>
        <fullName evidence="1">Uncharacterized protein</fullName>
    </submittedName>
</protein>
<comment type="caution">
    <text evidence="1">The sequence shown here is derived from an EMBL/GenBank/DDBJ whole genome shotgun (WGS) entry which is preliminary data.</text>
</comment>
<reference evidence="1 2" key="1">
    <citation type="journal article" date="2019" name="Sci. Rep.">
        <title>Orb-weaving spider Araneus ventricosus genome elucidates the spidroin gene catalogue.</title>
        <authorList>
            <person name="Kono N."/>
            <person name="Nakamura H."/>
            <person name="Ohtoshi R."/>
            <person name="Moran D.A.P."/>
            <person name="Shinohara A."/>
            <person name="Yoshida Y."/>
            <person name="Fujiwara M."/>
            <person name="Mori M."/>
            <person name="Tomita M."/>
            <person name="Arakawa K."/>
        </authorList>
    </citation>
    <scope>NUCLEOTIDE SEQUENCE [LARGE SCALE GENOMIC DNA]</scope>
</reference>